<sequence>MYVVGLTQCATNDSFVQPQLPKGASLPLAAWNVASVQAFADAINADPVMTYLFNQIFLQVSSLNQISDFDTLLTMLDIIVVQPPSYYIATYPDGTEIGEPIGVPIYLVFDLLSNTSAGYDLFRMPAFNAALKVLLDSWGSYLADPNPPAPLPPSNHSLNTGALGWFSPTALQSLETYLGTLTFAQTYVCPDPTAENYGFATWDAFFTREFQPNVRPVNFREQPSLIHNACESTVYKTAENVQLHDQFWLKDQNYSLYDMVNHSAYAEQLAGGTVYQAFLSPQDYHRWHSPVKGTILDAFTVPGTYYAALPDSGAEADDPDLNPGDPHGALIRSQGWLTVAAARAVIFIQADDPIGLMCFIGVGMAEVSTCELSVQQGDAVEIGDELGMFHFGGSSHALIFGPGIKVTWADVVQQDTHLWINSVLGQAQAV</sequence>
<dbReference type="EMBL" id="KN824857">
    <property type="protein sequence ID" value="KIK99506.1"/>
    <property type="molecule type" value="Genomic_DNA"/>
</dbReference>
<evidence type="ECO:0000259" key="3">
    <source>
        <dbReference type="Pfam" id="PF12588"/>
    </source>
</evidence>
<organism evidence="4 5">
    <name type="scientific">Paxillus rubicundulus Ve08.2h10</name>
    <dbReference type="NCBI Taxonomy" id="930991"/>
    <lineage>
        <taxon>Eukaryota</taxon>
        <taxon>Fungi</taxon>
        <taxon>Dikarya</taxon>
        <taxon>Basidiomycota</taxon>
        <taxon>Agaricomycotina</taxon>
        <taxon>Agaricomycetes</taxon>
        <taxon>Agaricomycetidae</taxon>
        <taxon>Boletales</taxon>
        <taxon>Paxilineae</taxon>
        <taxon>Paxillaceae</taxon>
        <taxon>Paxillus</taxon>
    </lineage>
</organism>
<dbReference type="OrthoDB" id="5973539at2759"/>
<dbReference type="Proteomes" id="UP000054538">
    <property type="component" value="Unassembled WGS sequence"/>
</dbReference>
<dbReference type="InParanoid" id="A0A0D0E4X1"/>
<dbReference type="STRING" id="930991.A0A0D0E4X1"/>
<proteinExistence type="predicted"/>
<reference evidence="4 5" key="1">
    <citation type="submission" date="2014-04" db="EMBL/GenBank/DDBJ databases">
        <authorList>
            <consortium name="DOE Joint Genome Institute"/>
            <person name="Kuo A."/>
            <person name="Kohler A."/>
            <person name="Jargeat P."/>
            <person name="Nagy L.G."/>
            <person name="Floudas D."/>
            <person name="Copeland A."/>
            <person name="Barry K.W."/>
            <person name="Cichocki N."/>
            <person name="Veneault-Fourrey C."/>
            <person name="LaButti K."/>
            <person name="Lindquist E.A."/>
            <person name="Lipzen A."/>
            <person name="Lundell T."/>
            <person name="Morin E."/>
            <person name="Murat C."/>
            <person name="Sun H."/>
            <person name="Tunlid A."/>
            <person name="Henrissat B."/>
            <person name="Grigoriev I.V."/>
            <person name="Hibbett D.S."/>
            <person name="Martin F."/>
            <person name="Nordberg H.P."/>
            <person name="Cantor M.N."/>
            <person name="Hua S.X."/>
        </authorList>
    </citation>
    <scope>NUCLEOTIDE SEQUENCE [LARGE SCALE GENOMIC DNA]</scope>
    <source>
        <strain evidence="4 5">Ve08.2h10</strain>
    </source>
</reference>
<dbReference type="GO" id="GO:0006646">
    <property type="term" value="P:phosphatidylethanolamine biosynthetic process"/>
    <property type="evidence" value="ECO:0007669"/>
    <property type="project" value="TreeGrafter"/>
</dbReference>
<dbReference type="InterPro" id="IPR003817">
    <property type="entry name" value="PS_Dcarbxylase"/>
</dbReference>
<dbReference type="Pfam" id="PF02666">
    <property type="entry name" value="PS_Dcarbxylase"/>
    <property type="match status" value="1"/>
</dbReference>
<protein>
    <submittedName>
        <fullName evidence="4">Unplaced genomic scaffold scaffold_35, whole genome shotgun sequence</fullName>
    </submittedName>
</protein>
<dbReference type="InterPro" id="IPR022237">
    <property type="entry name" value="PsiD-like"/>
</dbReference>
<dbReference type="GO" id="GO:0005739">
    <property type="term" value="C:mitochondrion"/>
    <property type="evidence" value="ECO:0007669"/>
    <property type="project" value="TreeGrafter"/>
</dbReference>
<keyword evidence="2" id="KW-0456">Lyase</keyword>
<dbReference type="GO" id="GO:0004609">
    <property type="term" value="F:phosphatidylserine decarboxylase activity"/>
    <property type="evidence" value="ECO:0007669"/>
    <property type="project" value="InterPro"/>
</dbReference>
<gene>
    <name evidence="4" type="ORF">PAXRUDRAFT_822663</name>
</gene>
<name>A0A0D0E4X1_9AGAM</name>
<dbReference type="AlphaFoldDB" id="A0A0D0E4X1"/>
<evidence type="ECO:0000256" key="1">
    <source>
        <dbReference type="ARBA" id="ARBA00022793"/>
    </source>
</evidence>
<evidence type="ECO:0000256" key="2">
    <source>
        <dbReference type="ARBA" id="ARBA00023239"/>
    </source>
</evidence>
<dbReference type="Pfam" id="PF12588">
    <property type="entry name" value="PSDC"/>
    <property type="match status" value="1"/>
</dbReference>
<accession>A0A0D0E4X1</accession>
<keyword evidence="5" id="KW-1185">Reference proteome</keyword>
<keyword evidence="1" id="KW-0210">Decarboxylase</keyword>
<dbReference type="HOGENOM" id="CLU_033450_1_0_1"/>
<reference evidence="5" key="2">
    <citation type="submission" date="2015-01" db="EMBL/GenBank/DDBJ databases">
        <title>Evolutionary Origins and Diversification of the Mycorrhizal Mutualists.</title>
        <authorList>
            <consortium name="DOE Joint Genome Institute"/>
            <consortium name="Mycorrhizal Genomics Consortium"/>
            <person name="Kohler A."/>
            <person name="Kuo A."/>
            <person name="Nagy L.G."/>
            <person name="Floudas D."/>
            <person name="Copeland A."/>
            <person name="Barry K.W."/>
            <person name="Cichocki N."/>
            <person name="Veneault-Fourrey C."/>
            <person name="LaButti K."/>
            <person name="Lindquist E.A."/>
            <person name="Lipzen A."/>
            <person name="Lundell T."/>
            <person name="Morin E."/>
            <person name="Murat C."/>
            <person name="Riley R."/>
            <person name="Ohm R."/>
            <person name="Sun H."/>
            <person name="Tunlid A."/>
            <person name="Henrissat B."/>
            <person name="Grigoriev I.V."/>
            <person name="Hibbett D.S."/>
            <person name="Martin F."/>
        </authorList>
    </citation>
    <scope>NUCLEOTIDE SEQUENCE [LARGE SCALE GENOMIC DNA]</scope>
    <source>
        <strain evidence="5">Ve08.2h10</strain>
    </source>
</reference>
<evidence type="ECO:0000313" key="4">
    <source>
        <dbReference type="EMBL" id="KIK99506.1"/>
    </source>
</evidence>
<feature type="domain" description="L-tryptophan decarboxylase PsiD-like" evidence="3">
    <location>
        <begin position="35"/>
        <end position="174"/>
    </location>
</feature>
<dbReference type="PANTHER" id="PTHR10067">
    <property type="entry name" value="PHOSPHATIDYLSERINE DECARBOXYLASE"/>
    <property type="match status" value="1"/>
</dbReference>
<evidence type="ECO:0000313" key="5">
    <source>
        <dbReference type="Proteomes" id="UP000054538"/>
    </source>
</evidence>
<dbReference type="PANTHER" id="PTHR10067:SF9">
    <property type="entry name" value="PHOSPHATIDYLSERINE DECARBOXYLASE FAMILY PROTEIN (AFU_ORTHOLOGUE AFUA_7G01730)"/>
    <property type="match status" value="1"/>
</dbReference>